<dbReference type="InterPro" id="IPR016181">
    <property type="entry name" value="Acyl_CoA_acyltransferase"/>
</dbReference>
<keyword evidence="1 4" id="KW-0808">Transferase</keyword>
<dbReference type="EMBL" id="RBIG01000001">
    <property type="protein sequence ID" value="RKQ73139.1"/>
    <property type="molecule type" value="Genomic_DNA"/>
</dbReference>
<evidence type="ECO:0000313" key="5">
    <source>
        <dbReference type="Proteomes" id="UP000277424"/>
    </source>
</evidence>
<evidence type="ECO:0000313" key="4">
    <source>
        <dbReference type="EMBL" id="RKQ73139.1"/>
    </source>
</evidence>
<dbReference type="InterPro" id="IPR051016">
    <property type="entry name" value="Diverse_Substrate_AcTransf"/>
</dbReference>
<gene>
    <name evidence="4" type="ORF">BCL74_0916</name>
</gene>
<dbReference type="PANTHER" id="PTHR10545:SF29">
    <property type="entry name" value="GH14572P-RELATED"/>
    <property type="match status" value="1"/>
</dbReference>
<accession>A0A420WQ68</accession>
<dbReference type="GO" id="GO:0008080">
    <property type="term" value="F:N-acetyltransferase activity"/>
    <property type="evidence" value="ECO:0007669"/>
    <property type="project" value="TreeGrafter"/>
</dbReference>
<organism evidence="4 5">
    <name type="scientific">Oceanibaculum indicum</name>
    <dbReference type="NCBI Taxonomy" id="526216"/>
    <lineage>
        <taxon>Bacteria</taxon>
        <taxon>Pseudomonadati</taxon>
        <taxon>Pseudomonadota</taxon>
        <taxon>Alphaproteobacteria</taxon>
        <taxon>Rhodospirillales</taxon>
        <taxon>Oceanibaculaceae</taxon>
        <taxon>Oceanibaculum</taxon>
    </lineage>
</organism>
<comment type="caution">
    <text evidence="4">The sequence shown here is derived from an EMBL/GenBank/DDBJ whole genome shotgun (WGS) entry which is preliminary data.</text>
</comment>
<dbReference type="AlphaFoldDB" id="A0A420WQ68"/>
<dbReference type="Gene3D" id="3.40.630.30">
    <property type="match status" value="1"/>
</dbReference>
<dbReference type="OrthoDB" id="7995647at2"/>
<protein>
    <submittedName>
        <fullName evidence="4">Acetyltransferase (GNAT) family protein</fullName>
    </submittedName>
</protein>
<dbReference type="CDD" id="cd04301">
    <property type="entry name" value="NAT_SF"/>
    <property type="match status" value="1"/>
</dbReference>
<dbReference type="Proteomes" id="UP000277424">
    <property type="component" value="Unassembled WGS sequence"/>
</dbReference>
<dbReference type="PANTHER" id="PTHR10545">
    <property type="entry name" value="DIAMINE N-ACETYLTRANSFERASE"/>
    <property type="match status" value="1"/>
</dbReference>
<dbReference type="RefSeq" id="WP_008943538.1">
    <property type="nucleotide sequence ID" value="NZ_RBIG01000001.1"/>
</dbReference>
<name>A0A420WQ68_9PROT</name>
<dbReference type="SUPFAM" id="SSF55729">
    <property type="entry name" value="Acyl-CoA N-acyltransferases (Nat)"/>
    <property type="match status" value="1"/>
</dbReference>
<proteinExistence type="predicted"/>
<dbReference type="Pfam" id="PF00583">
    <property type="entry name" value="Acetyltransf_1"/>
    <property type="match status" value="1"/>
</dbReference>
<evidence type="ECO:0000259" key="3">
    <source>
        <dbReference type="PROSITE" id="PS51186"/>
    </source>
</evidence>
<sequence>MASFDIRSPGPHDIDAIVDLSRELLQFYGVTPPLPRPDMIRKLKAALTGERKTVELLLAMDGDEPLGMVVFSEIYAVAICRNSLFIQDIFVTKRARGLGVGLALMRALAEIALQRGAFQIDWTADSWNEEARRFYEGMATLLKAEKIFYRLAGGNLRQFLDGARDPAIAAK</sequence>
<dbReference type="InterPro" id="IPR000182">
    <property type="entry name" value="GNAT_dom"/>
</dbReference>
<dbReference type="PROSITE" id="PS51186">
    <property type="entry name" value="GNAT"/>
    <property type="match status" value="1"/>
</dbReference>
<reference evidence="4 5" key="1">
    <citation type="submission" date="2018-10" db="EMBL/GenBank/DDBJ databases">
        <title>Comparative analysis of microorganisms from saline springs in Andes Mountain Range, Colombia.</title>
        <authorList>
            <person name="Rubin E."/>
        </authorList>
    </citation>
    <scope>NUCLEOTIDE SEQUENCE [LARGE SCALE GENOMIC DNA]</scope>
    <source>
        <strain evidence="4 5">USBA 36</strain>
    </source>
</reference>
<evidence type="ECO:0000256" key="2">
    <source>
        <dbReference type="ARBA" id="ARBA00023315"/>
    </source>
</evidence>
<feature type="domain" description="N-acetyltransferase" evidence="3">
    <location>
        <begin position="4"/>
        <end position="171"/>
    </location>
</feature>
<keyword evidence="2" id="KW-0012">Acyltransferase</keyword>
<evidence type="ECO:0000256" key="1">
    <source>
        <dbReference type="ARBA" id="ARBA00022679"/>
    </source>
</evidence>